<evidence type="ECO:0000313" key="3">
    <source>
        <dbReference type="Proteomes" id="UP000241546"/>
    </source>
</evidence>
<keyword evidence="3" id="KW-1185">Reference proteome</keyword>
<evidence type="ECO:0000256" key="1">
    <source>
        <dbReference type="SAM" id="MobiDB-lite"/>
    </source>
</evidence>
<dbReference type="RefSeq" id="XP_024753291.1">
    <property type="nucleotide sequence ID" value="XM_024893242.1"/>
</dbReference>
<dbReference type="AlphaFoldDB" id="A0A2T4BL13"/>
<sequence length="231" mass="24220">MIPSSFPTRLRSLADPSSDSIPRLDKATCRIQKGVEKDGLDGLNESRLTRLVNCGRGEVGSLAENIVSIAAISGTVEVAACYVSSGFVIVQVWCITKNGQFAYMLGETVANKSRYVSARSDAVEWDMPQHDFKDSAENSVTHTCTLTPGSDPRGQPSNKALQSQAVSAEAGRLAMLGPESPVAALLALKSLQTCSTLDVAESKSASCCSIRAEDPASDMFEVGDASGAAAA</sequence>
<name>A0A2T4BL13_9HYPO</name>
<dbReference type="Proteomes" id="UP000241546">
    <property type="component" value="Unassembled WGS sequence"/>
</dbReference>
<evidence type="ECO:0000313" key="2">
    <source>
        <dbReference type="EMBL" id="PTB69971.1"/>
    </source>
</evidence>
<proteinExistence type="predicted"/>
<accession>A0A2T4BL13</accession>
<protein>
    <submittedName>
        <fullName evidence="2">Uncharacterized protein</fullName>
    </submittedName>
</protein>
<gene>
    <name evidence="2" type="ORF">BBK36DRAFT_1138383</name>
</gene>
<organism evidence="2 3">
    <name type="scientific">Trichoderma citrinoviride</name>
    <dbReference type="NCBI Taxonomy" id="58853"/>
    <lineage>
        <taxon>Eukaryota</taxon>
        <taxon>Fungi</taxon>
        <taxon>Dikarya</taxon>
        <taxon>Ascomycota</taxon>
        <taxon>Pezizomycotina</taxon>
        <taxon>Sordariomycetes</taxon>
        <taxon>Hypocreomycetidae</taxon>
        <taxon>Hypocreales</taxon>
        <taxon>Hypocreaceae</taxon>
        <taxon>Trichoderma</taxon>
    </lineage>
</organism>
<feature type="region of interest" description="Disordered" evidence="1">
    <location>
        <begin position="1"/>
        <end position="20"/>
    </location>
</feature>
<dbReference type="EMBL" id="KZ680208">
    <property type="protein sequence ID" value="PTB69971.1"/>
    <property type="molecule type" value="Genomic_DNA"/>
</dbReference>
<dbReference type="GeneID" id="36601360"/>
<reference evidence="3" key="1">
    <citation type="submission" date="2016-07" db="EMBL/GenBank/DDBJ databases">
        <title>Multiple horizontal gene transfer events from other fungi enriched the ability of initially mycotrophic Trichoderma (Ascomycota) to feed on dead plant biomass.</title>
        <authorList>
            <consortium name="DOE Joint Genome Institute"/>
            <person name="Atanasova L."/>
            <person name="Chenthamara K."/>
            <person name="Zhang J."/>
            <person name="Grujic M."/>
            <person name="Henrissat B."/>
            <person name="Kuo A."/>
            <person name="Aerts A."/>
            <person name="Salamov A."/>
            <person name="Lipzen A."/>
            <person name="Labutti K."/>
            <person name="Barry K."/>
            <person name="Miao Y."/>
            <person name="Rahimi M.J."/>
            <person name="Shen Q."/>
            <person name="Grigoriev I.V."/>
            <person name="Kubicek C.P."/>
            <person name="Druzhinina I.S."/>
        </authorList>
    </citation>
    <scope>NUCLEOTIDE SEQUENCE [LARGE SCALE GENOMIC DNA]</scope>
    <source>
        <strain evidence="3">TUCIM 6016</strain>
    </source>
</reference>